<comment type="caution">
    <text evidence="2">The sequence shown here is derived from an EMBL/GenBank/DDBJ whole genome shotgun (WGS) entry which is preliminary data.</text>
</comment>
<organism evidence="2 3">
    <name type="scientific">Saccharopolyspora mangrovi</name>
    <dbReference type="NCBI Taxonomy" id="3082379"/>
    <lineage>
        <taxon>Bacteria</taxon>
        <taxon>Bacillati</taxon>
        <taxon>Actinomycetota</taxon>
        <taxon>Actinomycetes</taxon>
        <taxon>Pseudonocardiales</taxon>
        <taxon>Pseudonocardiaceae</taxon>
        <taxon>Saccharopolyspora</taxon>
    </lineage>
</organism>
<dbReference type="InterPro" id="IPR019999">
    <property type="entry name" value="Anth_synth_I-like"/>
</dbReference>
<gene>
    <name evidence="2" type="primary">pabB</name>
    <name evidence="2" type="ORF">R4I43_20255</name>
</gene>
<evidence type="ECO:0000313" key="2">
    <source>
        <dbReference type="EMBL" id="MEB3369746.1"/>
    </source>
</evidence>
<dbReference type="EMBL" id="JAWLNX010000014">
    <property type="protein sequence ID" value="MEB3369746.1"/>
    <property type="molecule type" value="Genomic_DNA"/>
</dbReference>
<dbReference type="InterPro" id="IPR015890">
    <property type="entry name" value="Chorismate_C"/>
</dbReference>
<sequence length="388" mass="41952">MTSGAAGTARGGAARFDDLRAGTALRFPAPSGVLIAHQPEEVAPVLDQVHRATSNGRWAFGFLVYEAAAGLDPEFAVHPPQEGLPLAWFGITDPPTQVPVVSSHLETGDFDVGWKPDWSPQEHRALVDRVRERIAAGETYQTNLTVRMRGSFSGDPAGLYRDLATAQCGAHNAYLDLGRFAIASASPELFFELRGDEVLLRPMKGTAPRGRDQQEDLDLERALRGCAKERAENVMIVDLMRNDVARVAVPGSVRVPSLLSVERYPTALQLTSDVVARLRPGTGLRELFRALFPCGSVTGAPKISTMHLIRELEADPRGVYCGAVGWVAPPSASVRARFNVAIRTAVVDRETGRAQYGTGGGITWSSDAAAEHRELLVKAEILRRSAVK</sequence>
<dbReference type="PRINTS" id="PR00095">
    <property type="entry name" value="ANTSNTHASEI"/>
</dbReference>
<dbReference type="Gene3D" id="3.60.120.10">
    <property type="entry name" value="Anthranilate synthase"/>
    <property type="match status" value="1"/>
</dbReference>
<dbReference type="GO" id="GO:0046820">
    <property type="term" value="F:4-amino-4-deoxychorismate synthase activity"/>
    <property type="evidence" value="ECO:0007669"/>
    <property type="project" value="UniProtKB-EC"/>
</dbReference>
<reference evidence="2 3" key="1">
    <citation type="submission" date="2023-10" db="EMBL/GenBank/DDBJ databases">
        <title>Saccharopolyspora sp. nov., isolated from mangrove soil.</title>
        <authorList>
            <person name="Lu Y."/>
            <person name="Liu W."/>
        </authorList>
    </citation>
    <scope>NUCLEOTIDE SEQUENCE [LARGE SCALE GENOMIC DNA]</scope>
    <source>
        <strain evidence="2 3">S2-29</strain>
    </source>
</reference>
<keyword evidence="2" id="KW-0032">Aminotransferase</keyword>
<dbReference type="EC" id="2.6.1.85" evidence="2"/>
<dbReference type="PANTHER" id="PTHR11236">
    <property type="entry name" value="AMINOBENZOATE/ANTHRANILATE SYNTHASE"/>
    <property type="match status" value="1"/>
</dbReference>
<accession>A0ABU6ADX0</accession>
<dbReference type="RefSeq" id="WP_324267231.1">
    <property type="nucleotide sequence ID" value="NZ_JAWLNX010000014.1"/>
</dbReference>
<dbReference type="SUPFAM" id="SSF56322">
    <property type="entry name" value="ADC synthase"/>
    <property type="match status" value="1"/>
</dbReference>
<proteinExistence type="predicted"/>
<keyword evidence="3" id="KW-1185">Reference proteome</keyword>
<evidence type="ECO:0000259" key="1">
    <source>
        <dbReference type="Pfam" id="PF00425"/>
    </source>
</evidence>
<dbReference type="Proteomes" id="UP001327093">
    <property type="component" value="Unassembled WGS sequence"/>
</dbReference>
<name>A0ABU6ADX0_9PSEU</name>
<protein>
    <submittedName>
        <fullName evidence="2">Aminodeoxychorismate synthase component I</fullName>
        <ecNumber evidence="2">2.6.1.85</ecNumber>
    </submittedName>
</protein>
<evidence type="ECO:0000313" key="3">
    <source>
        <dbReference type="Proteomes" id="UP001327093"/>
    </source>
</evidence>
<dbReference type="NCBIfam" id="TIGR00553">
    <property type="entry name" value="pabB"/>
    <property type="match status" value="1"/>
</dbReference>
<keyword evidence="2" id="KW-0808">Transferase</keyword>
<dbReference type="InterPro" id="IPR005802">
    <property type="entry name" value="ADC_synth_comp_1"/>
</dbReference>
<dbReference type="Pfam" id="PF00425">
    <property type="entry name" value="Chorismate_bind"/>
    <property type="match status" value="1"/>
</dbReference>
<feature type="domain" description="Chorismate-utilising enzyme C-terminal" evidence="1">
    <location>
        <begin position="120"/>
        <end position="378"/>
    </location>
</feature>
<dbReference type="PANTHER" id="PTHR11236:SF50">
    <property type="entry name" value="AMINODEOXYCHORISMATE SYNTHASE COMPONENT 1"/>
    <property type="match status" value="1"/>
</dbReference>
<dbReference type="InterPro" id="IPR005801">
    <property type="entry name" value="ADC_synthase"/>
</dbReference>